<dbReference type="OrthoDB" id="5500241at2"/>
<dbReference type="KEGG" id="cyn:Cyan7425_3205"/>
<dbReference type="PROSITE" id="PS50965">
    <property type="entry name" value="NERD"/>
    <property type="match status" value="1"/>
</dbReference>
<dbReference type="AlphaFoldDB" id="B8HNU6"/>
<evidence type="ECO:0000313" key="2">
    <source>
        <dbReference type="EMBL" id="ACL45533.1"/>
    </source>
</evidence>
<dbReference type="InterPro" id="IPR011528">
    <property type="entry name" value="NERD"/>
</dbReference>
<name>B8HNU6_CYAP4</name>
<sequence length="304" mass="35446">MILKEKDSIDTNLEQLENIRNIPNLSKEQLAKVEKELKLLRSGNKGEQDSAYFINFYYKDSPNWAVIHDLRIECDNCIAQIDHLLINRCLDFYVLETKNYARGIKVTEHGEFLVWFQNRYIAIESPIEQNQRHVKVLKSLLQGEDLLPKRLGFSLQPDFLPYILVSPESRITRPQAKDFNTDMLIKADTFYKQTQDNLNNESILSSIGSMAKIISQDTLKEIGEKLVSYHKPITMNYYDKFGISRTQVLESSKTSVSLRQDQSKYYCYNCKKSISEKIASFCFNNKNRFKGKAYCYDCQKIFST</sequence>
<dbReference type="Pfam" id="PF08378">
    <property type="entry name" value="NERD"/>
    <property type="match status" value="1"/>
</dbReference>
<evidence type="ECO:0000259" key="1">
    <source>
        <dbReference type="PROSITE" id="PS50965"/>
    </source>
</evidence>
<reference evidence="2" key="1">
    <citation type="submission" date="2009-01" db="EMBL/GenBank/DDBJ databases">
        <title>Complete sequence of chromosome Cyanothece sp. PCC 7425.</title>
        <authorList>
            <consortium name="US DOE Joint Genome Institute"/>
            <person name="Lucas S."/>
            <person name="Copeland A."/>
            <person name="Lapidus A."/>
            <person name="Glavina del Rio T."/>
            <person name="Dalin E."/>
            <person name="Tice H."/>
            <person name="Bruce D."/>
            <person name="Goodwin L."/>
            <person name="Pitluck S."/>
            <person name="Sims D."/>
            <person name="Meineke L."/>
            <person name="Brettin T."/>
            <person name="Detter J.C."/>
            <person name="Han C."/>
            <person name="Larimer F."/>
            <person name="Land M."/>
            <person name="Hauser L."/>
            <person name="Kyrpides N."/>
            <person name="Ovchinnikova G."/>
            <person name="Liberton M."/>
            <person name="Stoeckel J."/>
            <person name="Banerjee A."/>
            <person name="Singh A."/>
            <person name="Page L."/>
            <person name="Sato H."/>
            <person name="Zhao L."/>
            <person name="Sherman L."/>
            <person name="Pakrasi H."/>
            <person name="Richardson P."/>
        </authorList>
    </citation>
    <scope>NUCLEOTIDE SEQUENCE</scope>
    <source>
        <strain evidence="2">PCC 7425</strain>
    </source>
</reference>
<dbReference type="HOGENOM" id="CLU_053321_0_0_3"/>
<dbReference type="STRING" id="395961.Cyan7425_3205"/>
<dbReference type="EMBL" id="CP001344">
    <property type="protein sequence ID" value="ACL45533.1"/>
    <property type="molecule type" value="Genomic_DNA"/>
</dbReference>
<dbReference type="eggNOG" id="COG0551">
    <property type="taxonomic scope" value="Bacteria"/>
</dbReference>
<proteinExistence type="predicted"/>
<protein>
    <submittedName>
        <fullName evidence="2">NERD domain protein</fullName>
    </submittedName>
</protein>
<organism evidence="2">
    <name type="scientific">Cyanothece sp. (strain PCC 7425 / ATCC 29141)</name>
    <dbReference type="NCBI Taxonomy" id="395961"/>
    <lineage>
        <taxon>Bacteria</taxon>
        <taxon>Bacillati</taxon>
        <taxon>Cyanobacteriota</taxon>
        <taxon>Cyanophyceae</taxon>
        <taxon>Gomontiellales</taxon>
        <taxon>Cyanothecaceae</taxon>
        <taxon>Cyanothece</taxon>
    </lineage>
</organism>
<feature type="domain" description="NERD" evidence="1">
    <location>
        <begin position="42"/>
        <end position="160"/>
    </location>
</feature>
<accession>B8HNU6</accession>
<gene>
    <name evidence="2" type="ordered locus">Cyan7425_3205</name>
</gene>